<evidence type="ECO:0000256" key="1">
    <source>
        <dbReference type="SAM" id="MobiDB-lite"/>
    </source>
</evidence>
<proteinExistence type="predicted"/>
<sequence>MAKFKDLKHLHESHSVCDEFRGLDNSGICKSVDKKRLYNAVSSLEDKALEVNFAFGKKLLFPGALKPFKVDKLGKIPIPVSLKDFQRLKKVSSPSYYGKGYNKFVDSSKRLALEVDGKKIDSTTAEEMSLSSLVMNHLELPSELMNVQAKLDHMILYESGGHYQHTLDSEKEYGSFGTLILQLPVEGGHVGGRLKVAYREKDQVFENHKDSDRSFYVASFYGNSQHAMEPITRGAKLTLIFNLVWENAENIIPQDFPMFLTAVKKIQESLSSWISADRSIKNNTLISSNAAHTKSSLLKGEDKDENQDDDEDQDNDQEDDDGDNEDDDEEDQEEDEEDEEDDEEDQEDDYEDQDDDYEDQDDGDDKEQDEDKNREDLLYFVLEEKYEENFFGFSALRGKDRDLAQIFQYCVLLESHLAVVTQTVVTTERSTRGVVNSHHWCECQPYNAVKSTNKISRWEDNNGISRKLSIDINWKKQCVGPQRNLPTSEYKKTDFEAGFRDFEPDDGEGCGVCEKTTSEKCIKHFILVIWPKHQTFRLYCHYGLHSLLNTMEVNKSIIRLIEKTKSDLKKTISFCCSDPRKMWSQKGFKDGELTLRLLRLCVELLAREEGLSLLKIISSDFCLPQERVSNTQEIFEGIKTEQVAEAIVELECRVTGWKDCAEFIKQMISPARIVEQLVPIIKLAQFFLNMDCFEGAKLVGDSISSSFINFDKQEALNIKQPELLSYIELIITMEENAKTANRKRIPSLASLFSKLEPSIQCYVVLELDAQATSRFKNFESFKIMFQALCKALSACDLRFKSFKKKVIIDLICCFFRIENAEWLRSLTSNILHAQVASEDKNCHSTFEQITSSPVVMKLAQSSDLGVSFIDLLIDSQLAQLTSMNIQSSSRQDDRAQQTSTPAYNSSFSSCLRFMIQMEKNSHKLDAQRLSLRISSLLAKLDFHQLICILTDILTINPTGVKRSSCAVTIIRHIQDALISRLKKNATVMLNRKNILGALDVFITLGDDASFTHNFLKQICENEEAGSWSHRMKYNLFLDLLIVPNFWKKLDDRSKVIILKCCDKLIQDWVVDICGSINEPTTSIEALDESILISVRLFIFVESKRFGTNAQKITTQVFQPLISKLNGSQLLELVLKLHQSESSSFATLKLDIKKFPNCMDWYLGISRLLFTMDYISLVNMEVATKILHCLLWLEDEQAWQSFALSVGNAFPSVQSHFFVRIFLINDIQTAVKESSHAFAAFLRIVDKITEKSAFLEEPAVDWRQSKACLPDYAEVEAFLRSSVQAMTYKKFTGIAEARHFAQRLEYMGKSNNFSVSVTVSGSGKQSRCIITKNYDEKAKNFFSLKADLKELVKLRQRLVKDVEAKPLARPISSGPKTDKEVCIVPPNKRPKLT</sequence>
<dbReference type="OrthoDB" id="5971311at2759"/>
<evidence type="ECO:0000313" key="2">
    <source>
        <dbReference type="EMBL" id="CAH0100567.1"/>
    </source>
</evidence>
<dbReference type="Proteomes" id="UP000789390">
    <property type="component" value="Unassembled WGS sequence"/>
</dbReference>
<dbReference type="PANTHER" id="PTHR33099:SF7">
    <property type="entry name" value="MYND-TYPE DOMAIN-CONTAINING PROTEIN"/>
    <property type="match status" value="1"/>
</dbReference>
<dbReference type="PANTHER" id="PTHR33099">
    <property type="entry name" value="FE2OG DIOXYGENASE DOMAIN-CONTAINING PROTEIN"/>
    <property type="match status" value="1"/>
</dbReference>
<evidence type="ECO:0000313" key="3">
    <source>
        <dbReference type="Proteomes" id="UP000789390"/>
    </source>
</evidence>
<gene>
    <name evidence="2" type="ORF">DGAL_LOCUS2851</name>
</gene>
<feature type="region of interest" description="Disordered" evidence="1">
    <location>
        <begin position="1368"/>
        <end position="1392"/>
    </location>
</feature>
<feature type="region of interest" description="Disordered" evidence="1">
    <location>
        <begin position="296"/>
        <end position="372"/>
    </location>
</feature>
<dbReference type="EMBL" id="CAKKLH010000039">
    <property type="protein sequence ID" value="CAH0100567.1"/>
    <property type="molecule type" value="Genomic_DNA"/>
</dbReference>
<reference evidence="2" key="1">
    <citation type="submission" date="2021-11" db="EMBL/GenBank/DDBJ databases">
        <authorList>
            <person name="Schell T."/>
        </authorList>
    </citation>
    <scope>NUCLEOTIDE SEQUENCE</scope>
    <source>
        <strain evidence="2">M5</strain>
    </source>
</reference>
<accession>A0A8J2RDN6</accession>
<feature type="compositionally biased region" description="Acidic residues" evidence="1">
    <location>
        <begin position="303"/>
        <end position="368"/>
    </location>
</feature>
<name>A0A8J2RDN6_9CRUS</name>
<comment type="caution">
    <text evidence="2">The sequence shown here is derived from an EMBL/GenBank/DDBJ whole genome shotgun (WGS) entry which is preliminary data.</text>
</comment>
<organism evidence="2 3">
    <name type="scientific">Daphnia galeata</name>
    <dbReference type="NCBI Taxonomy" id="27404"/>
    <lineage>
        <taxon>Eukaryota</taxon>
        <taxon>Metazoa</taxon>
        <taxon>Ecdysozoa</taxon>
        <taxon>Arthropoda</taxon>
        <taxon>Crustacea</taxon>
        <taxon>Branchiopoda</taxon>
        <taxon>Diplostraca</taxon>
        <taxon>Cladocera</taxon>
        <taxon>Anomopoda</taxon>
        <taxon>Daphniidae</taxon>
        <taxon>Daphnia</taxon>
    </lineage>
</organism>
<protein>
    <recommendedName>
        <fullName evidence="4">Prolyl 4-hydroxylase alpha subunit Fe(2+) 2OG dioxygenase domain-containing protein</fullName>
    </recommendedName>
</protein>
<evidence type="ECO:0008006" key="4">
    <source>
        <dbReference type="Google" id="ProtNLM"/>
    </source>
</evidence>
<keyword evidence="3" id="KW-1185">Reference proteome</keyword>